<dbReference type="InterPro" id="IPR010422">
    <property type="entry name" value="Ccdc124/Oxs1"/>
</dbReference>
<name>A0AAD3CPA6_9STRA</name>
<evidence type="ECO:0000313" key="6">
    <source>
        <dbReference type="EMBL" id="GFH48315.1"/>
    </source>
</evidence>
<keyword evidence="2" id="KW-0175">Coiled coil</keyword>
<dbReference type="GO" id="GO:0005634">
    <property type="term" value="C:nucleus"/>
    <property type="evidence" value="ECO:0007669"/>
    <property type="project" value="TreeGrafter"/>
</dbReference>
<comment type="similarity">
    <text evidence="1">Belongs to the CCDC124 family.</text>
</comment>
<dbReference type="GO" id="GO:0006366">
    <property type="term" value="P:transcription by RNA polymerase II"/>
    <property type="evidence" value="ECO:0007669"/>
    <property type="project" value="TreeGrafter"/>
</dbReference>
<evidence type="ECO:0000256" key="3">
    <source>
        <dbReference type="SAM" id="MobiDB-lite"/>
    </source>
</evidence>
<proteinExistence type="inferred from homology"/>
<feature type="domain" description="LSO1/LSO2" evidence="5">
    <location>
        <begin position="10"/>
        <end position="78"/>
    </location>
</feature>
<dbReference type="PANTHER" id="PTHR21680:SF0">
    <property type="entry name" value="COILED-COIL DOMAIN-CONTAINING PROTEIN 124"/>
    <property type="match status" value="1"/>
</dbReference>
<feature type="compositionally biased region" description="Polar residues" evidence="3">
    <location>
        <begin position="155"/>
        <end position="166"/>
    </location>
</feature>
<dbReference type="AlphaFoldDB" id="A0AAD3CPA6"/>
<dbReference type="Proteomes" id="UP001054902">
    <property type="component" value="Unassembled WGS sequence"/>
</dbReference>
<feature type="region of interest" description="Disordered" evidence="3">
    <location>
        <begin position="89"/>
        <end position="169"/>
    </location>
</feature>
<dbReference type="Pfam" id="PF06244">
    <property type="entry name" value="Ccdc124"/>
    <property type="match status" value="1"/>
</dbReference>
<evidence type="ECO:0000259" key="4">
    <source>
        <dbReference type="Pfam" id="PF06244"/>
    </source>
</evidence>
<evidence type="ECO:0000259" key="5">
    <source>
        <dbReference type="Pfam" id="PF22048"/>
    </source>
</evidence>
<dbReference type="InterPro" id="IPR054414">
    <property type="entry name" value="Ccdc124/Oxs1_C"/>
</dbReference>
<evidence type="ECO:0000256" key="2">
    <source>
        <dbReference type="ARBA" id="ARBA00023054"/>
    </source>
</evidence>
<evidence type="ECO:0000313" key="7">
    <source>
        <dbReference type="Proteomes" id="UP001054902"/>
    </source>
</evidence>
<protein>
    <recommendedName>
        <fullName evidence="8">Coiled-coil domain-containing protein 124</fullName>
    </recommendedName>
</protein>
<dbReference type="GO" id="GO:0003713">
    <property type="term" value="F:transcription coactivator activity"/>
    <property type="evidence" value="ECO:0007669"/>
    <property type="project" value="TreeGrafter"/>
</dbReference>
<keyword evidence="7" id="KW-1185">Reference proteome</keyword>
<evidence type="ECO:0000256" key="1">
    <source>
        <dbReference type="ARBA" id="ARBA00008296"/>
    </source>
</evidence>
<feature type="compositionally biased region" description="Basic residues" evidence="3">
    <location>
        <begin position="89"/>
        <end position="98"/>
    </location>
</feature>
<feature type="compositionally biased region" description="Basic and acidic residues" evidence="3">
    <location>
        <begin position="58"/>
        <end position="68"/>
    </location>
</feature>
<accession>A0AAD3CPA6</accession>
<dbReference type="Pfam" id="PF22048">
    <property type="entry name" value="LSO1_2-like"/>
    <property type="match status" value="1"/>
</dbReference>
<evidence type="ECO:0008006" key="8">
    <source>
        <dbReference type="Google" id="ProtNLM"/>
    </source>
</evidence>
<feature type="domain" description="Coiled-coil" evidence="4">
    <location>
        <begin position="177"/>
        <end position="251"/>
    </location>
</feature>
<organism evidence="6 7">
    <name type="scientific">Chaetoceros tenuissimus</name>
    <dbReference type="NCBI Taxonomy" id="426638"/>
    <lineage>
        <taxon>Eukaryota</taxon>
        <taxon>Sar</taxon>
        <taxon>Stramenopiles</taxon>
        <taxon>Ochrophyta</taxon>
        <taxon>Bacillariophyta</taxon>
        <taxon>Coscinodiscophyceae</taxon>
        <taxon>Chaetocerotophycidae</taxon>
        <taxon>Chaetocerotales</taxon>
        <taxon>Chaetocerotaceae</taxon>
        <taxon>Chaetoceros</taxon>
    </lineage>
</organism>
<dbReference type="PANTHER" id="PTHR21680">
    <property type="entry name" value="COILED-COIL DOMAIN-CONTAINING PROTEIN 124"/>
    <property type="match status" value="1"/>
</dbReference>
<feature type="region of interest" description="Disordered" evidence="3">
    <location>
        <begin position="1"/>
        <end position="23"/>
    </location>
</feature>
<feature type="region of interest" description="Disordered" evidence="3">
    <location>
        <begin position="45"/>
        <end position="68"/>
    </location>
</feature>
<sequence length="255" mass="28145">MAKKQGVNEKKQKGNEIKAANKAKKDATAAAAAARIEDANWKKGSNVKGEARANAAAEKADEQARKRAEKAALLAAEEDALSGKPKVKLTNLKKKGGKKKNDLSLLEDALVGNADKKAKAEKRAARLRKDAEELRRKEKEQKKKDEMKSLDPLMANTNAMIGNSIGNEGRLNESLDPTAIEASGIDSALANMKLSSGVVDDHPEKRMKALHKAFEEKMMPQMKEEYPGLKRSQYLEKIFALWKKSPDNPMNWPKE</sequence>
<dbReference type="InterPro" id="IPR054413">
    <property type="entry name" value="LSO1/2"/>
</dbReference>
<reference evidence="6 7" key="1">
    <citation type="journal article" date="2021" name="Sci. Rep.">
        <title>The genome of the diatom Chaetoceros tenuissimus carries an ancient integrated fragment of an extant virus.</title>
        <authorList>
            <person name="Hongo Y."/>
            <person name="Kimura K."/>
            <person name="Takaki Y."/>
            <person name="Yoshida Y."/>
            <person name="Baba S."/>
            <person name="Kobayashi G."/>
            <person name="Nagasaki K."/>
            <person name="Hano T."/>
            <person name="Tomaru Y."/>
        </authorList>
    </citation>
    <scope>NUCLEOTIDE SEQUENCE [LARGE SCALE GENOMIC DNA]</scope>
    <source>
        <strain evidence="6 7">NIES-3715</strain>
    </source>
</reference>
<dbReference type="EMBL" id="BLLK01000027">
    <property type="protein sequence ID" value="GFH48315.1"/>
    <property type="molecule type" value="Genomic_DNA"/>
</dbReference>
<gene>
    <name evidence="6" type="ORF">CTEN210_04791</name>
</gene>
<feature type="compositionally biased region" description="Basic and acidic residues" evidence="3">
    <location>
        <begin position="114"/>
        <end position="149"/>
    </location>
</feature>
<feature type="compositionally biased region" description="Basic and acidic residues" evidence="3">
    <location>
        <begin position="1"/>
        <end position="16"/>
    </location>
</feature>
<comment type="caution">
    <text evidence="6">The sequence shown here is derived from an EMBL/GenBank/DDBJ whole genome shotgun (WGS) entry which is preliminary data.</text>
</comment>